<proteinExistence type="predicted"/>
<evidence type="ECO:0000313" key="1">
    <source>
        <dbReference type="EMBL" id="KAJ0175408.1"/>
    </source>
</evidence>
<reference evidence="1 2" key="1">
    <citation type="journal article" date="2021" name="Front. Genet.">
        <title>Chromosome-Level Genome Assembly Reveals Significant Gene Expansion in the Toll and IMD Signaling Pathways of Dendrolimus kikuchii.</title>
        <authorList>
            <person name="Zhou J."/>
            <person name="Wu P."/>
            <person name="Xiong Z."/>
            <person name="Liu N."/>
            <person name="Zhao N."/>
            <person name="Ji M."/>
            <person name="Qiu Y."/>
            <person name="Yang B."/>
        </authorList>
    </citation>
    <scope>NUCLEOTIDE SEQUENCE [LARGE SCALE GENOMIC DNA]</scope>
    <source>
        <strain evidence="1">Ann1</strain>
    </source>
</reference>
<keyword evidence="2" id="KW-1185">Reference proteome</keyword>
<gene>
    <name evidence="1" type="ORF">K1T71_008567</name>
</gene>
<name>A0ACC1CV42_9NEOP</name>
<sequence length="162" mass="18682">MNTTLSYEQFLKAAKEFAIISSKLCDGWKLIGEDSSQAYLIKETFIDTENKYDMLKAQYVIFYNISYGVPSFSFNLWNSSGMLLKLSELRDMSCLRINEKDFYSVITQQEHPLLHKPYFIMHPCHTDSLLAAFKDKSNNIIVTFLGLITPLIKLDLPVEYGL</sequence>
<protein>
    <submittedName>
        <fullName evidence="1">Uncharacterized protein</fullName>
    </submittedName>
</protein>
<dbReference type="EMBL" id="CM034401">
    <property type="protein sequence ID" value="KAJ0175408.1"/>
    <property type="molecule type" value="Genomic_DNA"/>
</dbReference>
<organism evidence="1 2">
    <name type="scientific">Dendrolimus kikuchii</name>
    <dbReference type="NCBI Taxonomy" id="765133"/>
    <lineage>
        <taxon>Eukaryota</taxon>
        <taxon>Metazoa</taxon>
        <taxon>Ecdysozoa</taxon>
        <taxon>Arthropoda</taxon>
        <taxon>Hexapoda</taxon>
        <taxon>Insecta</taxon>
        <taxon>Pterygota</taxon>
        <taxon>Neoptera</taxon>
        <taxon>Endopterygota</taxon>
        <taxon>Lepidoptera</taxon>
        <taxon>Glossata</taxon>
        <taxon>Ditrysia</taxon>
        <taxon>Bombycoidea</taxon>
        <taxon>Lasiocampidae</taxon>
        <taxon>Dendrolimus</taxon>
    </lineage>
</organism>
<accession>A0ACC1CV42</accession>
<comment type="caution">
    <text evidence="1">The sequence shown here is derived from an EMBL/GenBank/DDBJ whole genome shotgun (WGS) entry which is preliminary data.</text>
</comment>
<dbReference type="Proteomes" id="UP000824533">
    <property type="component" value="Linkage Group LG15"/>
</dbReference>
<evidence type="ECO:0000313" key="2">
    <source>
        <dbReference type="Proteomes" id="UP000824533"/>
    </source>
</evidence>